<proteinExistence type="predicted"/>
<keyword evidence="2" id="KW-0472">Membrane</keyword>
<comment type="caution">
    <text evidence="3">The sequence shown here is derived from an EMBL/GenBank/DDBJ whole genome shotgun (WGS) entry which is preliminary data.</text>
</comment>
<dbReference type="RefSeq" id="WP_344113208.1">
    <property type="nucleotide sequence ID" value="NZ_BAAANE010000007.1"/>
</dbReference>
<evidence type="ECO:0000256" key="2">
    <source>
        <dbReference type="SAM" id="Phobius"/>
    </source>
</evidence>
<feature type="compositionally biased region" description="Polar residues" evidence="1">
    <location>
        <begin position="275"/>
        <end position="290"/>
    </location>
</feature>
<gene>
    <name evidence="3" type="ORF">GCM10009744_39650</name>
</gene>
<feature type="transmembrane region" description="Helical" evidence="2">
    <location>
        <begin position="33"/>
        <end position="53"/>
    </location>
</feature>
<feature type="region of interest" description="Disordered" evidence="1">
    <location>
        <begin position="275"/>
        <end position="310"/>
    </location>
</feature>
<keyword evidence="2" id="KW-1133">Transmembrane helix</keyword>
<evidence type="ECO:0000313" key="3">
    <source>
        <dbReference type="EMBL" id="GAA1645034.1"/>
    </source>
</evidence>
<sequence>MIKQLPAERPLPDKQVILDRVLAADSAPARRGWLMPVAAAASIAVIAGGVLTVPALMKSDDGTGPAGQSQTGATKHTAGTPAGLGQSIDAGRLTPAQASEFGKACALMIGATDPWKSPDRLPSNWPDGHAKVNAILHPTVVRSGWDPKATDKTVVVKSGGKTYGCVGQVTKKRPDGSTTFGYDWATFATSKQGIHGTGGGMAGTIVLDNKPDKLVTDRWIVVGPEVAAVRQRLILKGKASPWFTTKVVDGFAYIRAWNQAALAIGDKVQLETQQLDSNGKGTTEVQSTTVEPRVPADGKFGHVSLPVPKR</sequence>
<organism evidence="3 4">
    <name type="scientific">Kribbella alba</name>
    <dbReference type="NCBI Taxonomy" id="190197"/>
    <lineage>
        <taxon>Bacteria</taxon>
        <taxon>Bacillati</taxon>
        <taxon>Actinomycetota</taxon>
        <taxon>Actinomycetes</taxon>
        <taxon>Propionibacteriales</taxon>
        <taxon>Kribbellaceae</taxon>
        <taxon>Kribbella</taxon>
    </lineage>
</organism>
<keyword evidence="2" id="KW-0812">Transmembrane</keyword>
<protein>
    <submittedName>
        <fullName evidence="3">Uncharacterized protein</fullName>
    </submittedName>
</protein>
<evidence type="ECO:0000313" key="4">
    <source>
        <dbReference type="Proteomes" id="UP001501319"/>
    </source>
</evidence>
<dbReference type="EMBL" id="BAAANE010000007">
    <property type="protein sequence ID" value="GAA1645034.1"/>
    <property type="molecule type" value="Genomic_DNA"/>
</dbReference>
<keyword evidence="4" id="KW-1185">Reference proteome</keyword>
<evidence type="ECO:0000256" key="1">
    <source>
        <dbReference type="SAM" id="MobiDB-lite"/>
    </source>
</evidence>
<accession>A0ABP4RE97</accession>
<reference evidence="4" key="1">
    <citation type="journal article" date="2019" name="Int. J. Syst. Evol. Microbiol.">
        <title>The Global Catalogue of Microorganisms (GCM) 10K type strain sequencing project: providing services to taxonomists for standard genome sequencing and annotation.</title>
        <authorList>
            <consortium name="The Broad Institute Genomics Platform"/>
            <consortium name="The Broad Institute Genome Sequencing Center for Infectious Disease"/>
            <person name="Wu L."/>
            <person name="Ma J."/>
        </authorList>
    </citation>
    <scope>NUCLEOTIDE SEQUENCE [LARGE SCALE GENOMIC DNA]</scope>
    <source>
        <strain evidence="4">JCM 14306</strain>
    </source>
</reference>
<feature type="region of interest" description="Disordered" evidence="1">
    <location>
        <begin position="61"/>
        <end position="87"/>
    </location>
</feature>
<dbReference type="Proteomes" id="UP001501319">
    <property type="component" value="Unassembled WGS sequence"/>
</dbReference>
<name>A0ABP4RE97_9ACTN</name>